<dbReference type="RefSeq" id="WP_128694075.1">
    <property type="nucleotide sequence ID" value="NZ_LHQS01000002.1"/>
</dbReference>
<protein>
    <recommendedName>
        <fullName evidence="3">Plasmid stabilization protein</fullName>
    </recommendedName>
</protein>
<dbReference type="OrthoDB" id="136544at2157"/>
<proteinExistence type="predicted"/>
<organism evidence="1 2">
    <name type="scientific">Methanoculleus taiwanensis</name>
    <dbReference type="NCBI Taxonomy" id="1550565"/>
    <lineage>
        <taxon>Archaea</taxon>
        <taxon>Methanobacteriati</taxon>
        <taxon>Methanobacteriota</taxon>
        <taxon>Stenosarchaea group</taxon>
        <taxon>Methanomicrobia</taxon>
        <taxon>Methanomicrobiales</taxon>
        <taxon>Methanomicrobiaceae</taxon>
        <taxon>Methanoculleus</taxon>
    </lineage>
</organism>
<reference evidence="1 2" key="1">
    <citation type="journal article" date="2015" name="Int. J. Syst. Evol. Microbiol.">
        <title>Methanoculleus taiwanensis sp. nov., a methanogen isolated from deep marine sediment at the deformation front area near Taiwan.</title>
        <authorList>
            <person name="Weng C.Y."/>
            <person name="Chen S.C."/>
            <person name="Lai M.C."/>
            <person name="Wu S.Y."/>
            <person name="Lin S."/>
            <person name="Yang T.F."/>
            <person name="Chen P.C."/>
        </authorList>
    </citation>
    <scope>NUCLEOTIDE SEQUENCE [LARGE SCALE GENOMIC DNA]</scope>
    <source>
        <strain evidence="1 2">CYW4</strain>
    </source>
</reference>
<sequence>MKAAIYFADAKVKGAFEALKASTRTDEQELAALLDRALDAIAANAFCGTQVPKRQIPKVYLQRQPPIQNLWKYNLSRSWRLMYTVASDGDTIAVIIEWLDHTGYDRRFGY</sequence>
<name>A0A498H1S3_9EURY</name>
<evidence type="ECO:0000313" key="1">
    <source>
        <dbReference type="EMBL" id="RXE56305.1"/>
    </source>
</evidence>
<dbReference type="Proteomes" id="UP000290932">
    <property type="component" value="Unassembled WGS sequence"/>
</dbReference>
<dbReference type="EMBL" id="LHQS01000002">
    <property type="protein sequence ID" value="RXE56305.1"/>
    <property type="molecule type" value="Genomic_DNA"/>
</dbReference>
<evidence type="ECO:0008006" key="3">
    <source>
        <dbReference type="Google" id="ProtNLM"/>
    </source>
</evidence>
<evidence type="ECO:0000313" key="2">
    <source>
        <dbReference type="Proteomes" id="UP000290932"/>
    </source>
</evidence>
<keyword evidence="2" id="KW-1185">Reference proteome</keyword>
<dbReference type="AlphaFoldDB" id="A0A498H1S3"/>
<accession>A0A498H1S3</accession>
<gene>
    <name evidence="1" type="ORF">ABH15_09305</name>
</gene>
<comment type="caution">
    <text evidence="1">The sequence shown here is derived from an EMBL/GenBank/DDBJ whole genome shotgun (WGS) entry which is preliminary data.</text>
</comment>